<evidence type="ECO:0000256" key="1">
    <source>
        <dbReference type="SAM" id="Coils"/>
    </source>
</evidence>
<feature type="coiled-coil region" evidence="1">
    <location>
        <begin position="225"/>
        <end position="259"/>
    </location>
</feature>
<evidence type="ECO:0000313" key="4">
    <source>
        <dbReference type="Proteomes" id="UP000887226"/>
    </source>
</evidence>
<comment type="caution">
    <text evidence="3">The sequence shown here is derived from an EMBL/GenBank/DDBJ whole genome shotgun (WGS) entry which is preliminary data.</text>
</comment>
<feature type="region of interest" description="Disordered" evidence="2">
    <location>
        <begin position="1"/>
        <end position="24"/>
    </location>
</feature>
<evidence type="ECO:0000313" key="3">
    <source>
        <dbReference type="EMBL" id="KAG9243395.1"/>
    </source>
</evidence>
<gene>
    <name evidence="3" type="ORF">BJ878DRAFT_119551</name>
</gene>
<reference evidence="3" key="1">
    <citation type="journal article" date="2021" name="IMA Fungus">
        <title>Genomic characterization of three marine fungi, including Emericellopsis atlantica sp. nov. with signatures of a generalist lifestyle and marine biomass degradation.</title>
        <authorList>
            <person name="Hagestad O.C."/>
            <person name="Hou L."/>
            <person name="Andersen J.H."/>
            <person name="Hansen E.H."/>
            <person name="Altermark B."/>
            <person name="Li C."/>
            <person name="Kuhnert E."/>
            <person name="Cox R.J."/>
            <person name="Crous P.W."/>
            <person name="Spatafora J.W."/>
            <person name="Lail K."/>
            <person name="Amirebrahimi M."/>
            <person name="Lipzen A."/>
            <person name="Pangilinan J."/>
            <person name="Andreopoulos W."/>
            <person name="Hayes R.D."/>
            <person name="Ng V."/>
            <person name="Grigoriev I.V."/>
            <person name="Jackson S.A."/>
            <person name="Sutton T.D.S."/>
            <person name="Dobson A.D.W."/>
            <person name="Rama T."/>
        </authorList>
    </citation>
    <scope>NUCLEOTIDE SEQUENCE</scope>
    <source>
        <strain evidence="3">TRa3180A</strain>
    </source>
</reference>
<feature type="region of interest" description="Disordered" evidence="2">
    <location>
        <begin position="971"/>
        <end position="995"/>
    </location>
</feature>
<feature type="compositionally biased region" description="Basic residues" evidence="2">
    <location>
        <begin position="442"/>
        <end position="451"/>
    </location>
</feature>
<feature type="region of interest" description="Disordered" evidence="2">
    <location>
        <begin position="810"/>
        <end position="938"/>
    </location>
</feature>
<feature type="compositionally biased region" description="Acidic residues" evidence="2">
    <location>
        <begin position="457"/>
        <end position="469"/>
    </location>
</feature>
<dbReference type="Proteomes" id="UP000887226">
    <property type="component" value="Unassembled WGS sequence"/>
</dbReference>
<feature type="compositionally biased region" description="Polar residues" evidence="2">
    <location>
        <begin position="165"/>
        <end position="183"/>
    </location>
</feature>
<feature type="region of interest" description="Disordered" evidence="2">
    <location>
        <begin position="153"/>
        <end position="203"/>
    </location>
</feature>
<dbReference type="AlphaFoldDB" id="A0A9P7Z1Y0"/>
<feature type="compositionally biased region" description="Acidic residues" evidence="2">
    <location>
        <begin position="975"/>
        <end position="995"/>
    </location>
</feature>
<feature type="region of interest" description="Disordered" evidence="2">
    <location>
        <begin position="399"/>
        <end position="553"/>
    </location>
</feature>
<organism evidence="3 4">
    <name type="scientific">Calycina marina</name>
    <dbReference type="NCBI Taxonomy" id="1763456"/>
    <lineage>
        <taxon>Eukaryota</taxon>
        <taxon>Fungi</taxon>
        <taxon>Dikarya</taxon>
        <taxon>Ascomycota</taxon>
        <taxon>Pezizomycotina</taxon>
        <taxon>Leotiomycetes</taxon>
        <taxon>Helotiales</taxon>
        <taxon>Pezizellaceae</taxon>
        <taxon>Calycina</taxon>
    </lineage>
</organism>
<feature type="region of interest" description="Disordered" evidence="2">
    <location>
        <begin position="628"/>
        <end position="780"/>
    </location>
</feature>
<feature type="compositionally biased region" description="Low complexity" evidence="2">
    <location>
        <begin position="835"/>
        <end position="855"/>
    </location>
</feature>
<protein>
    <submittedName>
        <fullName evidence="3">Uncharacterized protein</fullName>
    </submittedName>
</protein>
<feature type="region of interest" description="Disordered" evidence="2">
    <location>
        <begin position="572"/>
        <end position="613"/>
    </location>
</feature>
<feature type="compositionally biased region" description="Polar residues" evidence="2">
    <location>
        <begin position="533"/>
        <end position="552"/>
    </location>
</feature>
<sequence>MDREGFLSAKSPGATPADENDYAHREQHQTTNTYSIEDGAIRCQACHEIWKIDEHVYARDHVCPASRLTTIAGGYDNVIDAGRDASTKEKTPESGVEESLGQILESDELDLDPIRPYVDRKRIFEYYEPIIPDDDAQTSNLPEASGNEEYIAPSRIPSLEPGSAECSSSQPAASVEGSISTPSAGIPTQPELAPVPASSQKYPFHKLQDPSYFETFLEDPEDMEYDELYHRLEKVSDCLQEYQKEYKAIDDEIFAYEARERAGKARLEEQTKFDAEAARLRDDEAREKVRDEYKSKLSLKGREWADFLQEFDSSDPEHAETLRHFSNLRNPQFMAQVNKKRSRPLRTTKKTVRFDGVPLAEVKPTKEEMLIEKRKKGKLTDPMHFDDMKQADIYGAEYSSHNKHLGAQPLGGDKSRASQKKKAQAANGTDAAASDFEGPSSGRKRAPRSKARRYDDGDAEDTEEPEEEQLPAKRQRKPTKLVEDGGEAGGGSSSQSRGATPSAKLFPSGKRIGRPPTKKSTLQAVEMAPASPNPEQASRNASQELAPSQQAELEQAAEWLVNQTVTDKADAALVKKKHAGGRPRKTAQTARTRISAEPSAAALTKPKNKGGRPKKAILQEVKLESASHDSAIQLGDENGVMQSTEHRDSVQMPSSSAGSGRFKRNRMATETGEDPVVVENAPVKKRKTRATSHAENMAPSKATSTGLSQLGGSDSETDANPKRKRATTSTISKAASVVSDTGDGGPGSKKRKASTTASGRASKKPKTEKPADIDYATSTPEEIKEYERQLAAYKKSQKLSESLRARWANGGMKQAQATRLANNQLKRQQKEAEAEASGAANAAPVAEGEAVQAPAIVPPAPKEPPKKSTILKLPLSGAKESGARLSAKAAASNSVAAAPVPKKTAPKRAKAASPPTPPARTHARQMKLDGSDDSEDDILGMSEYDRFQAITSPGNGGNLPGKRVRKSVRASLAFESEEDTNGAETTDNDEDEYSF</sequence>
<accession>A0A9P7Z1Y0</accession>
<evidence type="ECO:0000256" key="2">
    <source>
        <dbReference type="SAM" id="MobiDB-lite"/>
    </source>
</evidence>
<feature type="compositionally biased region" description="Basic residues" evidence="2">
    <location>
        <begin position="574"/>
        <end position="585"/>
    </location>
</feature>
<keyword evidence="1" id="KW-0175">Coiled coil</keyword>
<dbReference type="OrthoDB" id="3538351at2759"/>
<proteinExistence type="predicted"/>
<name>A0A9P7Z1Y0_9HELO</name>
<feature type="compositionally biased region" description="Low complexity" evidence="2">
    <location>
        <begin position="887"/>
        <end position="903"/>
    </location>
</feature>
<dbReference type="EMBL" id="MU253981">
    <property type="protein sequence ID" value="KAG9243395.1"/>
    <property type="molecule type" value="Genomic_DNA"/>
</dbReference>
<feature type="compositionally biased region" description="Polar residues" evidence="2">
    <location>
        <begin position="815"/>
        <end position="826"/>
    </location>
</feature>
<feature type="compositionally biased region" description="Polar residues" evidence="2">
    <location>
        <begin position="701"/>
        <end position="714"/>
    </location>
</feature>
<keyword evidence="4" id="KW-1185">Reference proteome</keyword>